<feature type="region of interest" description="Disordered" evidence="1">
    <location>
        <begin position="239"/>
        <end position="265"/>
    </location>
</feature>
<feature type="compositionally biased region" description="Basic and acidic residues" evidence="1">
    <location>
        <begin position="239"/>
        <end position="259"/>
    </location>
</feature>
<feature type="compositionally biased region" description="Pro residues" evidence="1">
    <location>
        <begin position="176"/>
        <end position="191"/>
    </location>
</feature>
<proteinExistence type="predicted"/>
<organism evidence="2">
    <name type="scientific">uncultured Thermomicrobiales bacterium</name>
    <dbReference type="NCBI Taxonomy" id="1645740"/>
    <lineage>
        <taxon>Bacteria</taxon>
        <taxon>Pseudomonadati</taxon>
        <taxon>Thermomicrobiota</taxon>
        <taxon>Thermomicrobia</taxon>
        <taxon>Thermomicrobiales</taxon>
        <taxon>environmental samples</taxon>
    </lineage>
</organism>
<feature type="compositionally biased region" description="Basic residues" evidence="1">
    <location>
        <begin position="417"/>
        <end position="430"/>
    </location>
</feature>
<feature type="compositionally biased region" description="Pro residues" evidence="1">
    <location>
        <begin position="44"/>
        <end position="56"/>
    </location>
</feature>
<evidence type="ECO:0000256" key="1">
    <source>
        <dbReference type="SAM" id="MobiDB-lite"/>
    </source>
</evidence>
<feature type="compositionally biased region" description="Basic residues" evidence="1">
    <location>
        <begin position="98"/>
        <end position="130"/>
    </location>
</feature>
<gene>
    <name evidence="2" type="ORF">AVDCRST_MAG73-1216</name>
</gene>
<feature type="region of interest" description="Disordered" evidence="1">
    <location>
        <begin position="278"/>
        <end position="449"/>
    </location>
</feature>
<feature type="compositionally biased region" description="Gly residues" evidence="1">
    <location>
        <begin position="439"/>
        <end position="449"/>
    </location>
</feature>
<feature type="compositionally biased region" description="Basic residues" evidence="1">
    <location>
        <begin position="195"/>
        <end position="206"/>
    </location>
</feature>
<feature type="region of interest" description="Disordered" evidence="1">
    <location>
        <begin position="1"/>
        <end position="150"/>
    </location>
</feature>
<reference evidence="2" key="1">
    <citation type="submission" date="2020-02" db="EMBL/GenBank/DDBJ databases">
        <authorList>
            <person name="Meier V. D."/>
        </authorList>
    </citation>
    <scope>NUCLEOTIDE SEQUENCE</scope>
    <source>
        <strain evidence="2">AVDCRST_MAG73</strain>
    </source>
</reference>
<dbReference type="AlphaFoldDB" id="A0A6J4TWJ9"/>
<evidence type="ECO:0000313" key="2">
    <source>
        <dbReference type="EMBL" id="CAA9534117.1"/>
    </source>
</evidence>
<protein>
    <submittedName>
        <fullName evidence="2">Uncharacterized protein</fullName>
    </submittedName>
</protein>
<feature type="compositionally biased region" description="Basic and acidic residues" evidence="1">
    <location>
        <begin position="288"/>
        <end position="304"/>
    </location>
</feature>
<feature type="compositionally biased region" description="Basic and acidic residues" evidence="1">
    <location>
        <begin position="61"/>
        <end position="89"/>
    </location>
</feature>
<feature type="non-terminal residue" evidence="2">
    <location>
        <position position="1"/>
    </location>
</feature>
<accession>A0A6J4TWJ9</accession>
<feature type="compositionally biased region" description="Basic and acidic residues" evidence="1">
    <location>
        <begin position="377"/>
        <end position="387"/>
    </location>
</feature>
<feature type="non-terminal residue" evidence="2">
    <location>
        <position position="449"/>
    </location>
</feature>
<feature type="region of interest" description="Disordered" evidence="1">
    <location>
        <begin position="176"/>
        <end position="217"/>
    </location>
</feature>
<name>A0A6J4TWJ9_9BACT</name>
<feature type="compositionally biased region" description="Basic residues" evidence="1">
    <location>
        <begin position="10"/>
        <end position="20"/>
    </location>
</feature>
<sequence length="449" mass="49088">GGHALAPRPGRGRLGRRPDRRLRAVPGGARLAPLRLGDHHRLFVPPPGQFDPPQDPPAAAIDHRLAVRPDRPDPDPGRDQPDPGLDRAGRATAGRDPGRRRRRRAVVRRAREHPPRPARGRQRLRRRAARPARAGGGRPARDVGAAAGADHLHRRDRALCLPDRLLLLHRLRRPLRPVPPRRPQPALPPRVRPLAARHQRHPRRLPARPVDPGRDHVGGVLRGALGARRRLRALGGDRDRILGADPADRAVDGGHDRGPGRLVPGRDAVRLVARHAGAGGRADLLRPPPDRGRLRDPAGDRPDRPPPPAAGGLRAGAGDLARGAVGADFGGAGGGGAEDRGRLFLRQADGPRRPPRRDRAHPGRFGTPGRRFSRPNQRHDRAPDRARRPGLGRPGPGPERRRRRPRPGDRSFGGNPGRRRRRARRRRRDRHRDDPRHGAAGGRAGAGPL</sequence>
<dbReference type="EMBL" id="CADCWE010000076">
    <property type="protein sequence ID" value="CAA9534117.1"/>
    <property type="molecule type" value="Genomic_DNA"/>
</dbReference>
<feature type="compositionally biased region" description="Low complexity" evidence="1">
    <location>
        <begin position="310"/>
        <end position="327"/>
    </location>
</feature>